<organism evidence="12">
    <name type="scientific">Schistosoma haematobium</name>
    <name type="common">Blood fluke</name>
    <dbReference type="NCBI Taxonomy" id="6185"/>
    <lineage>
        <taxon>Eukaryota</taxon>
        <taxon>Metazoa</taxon>
        <taxon>Spiralia</taxon>
        <taxon>Lophotrochozoa</taxon>
        <taxon>Platyhelminthes</taxon>
        <taxon>Trematoda</taxon>
        <taxon>Digenea</taxon>
        <taxon>Strigeidida</taxon>
        <taxon>Schistosomatoidea</taxon>
        <taxon>Schistosomatidae</taxon>
        <taxon>Schistosoma</taxon>
    </lineage>
</organism>
<dbReference type="InterPro" id="IPR010569">
    <property type="entry name" value="Myotubularin-like_Pase_dom"/>
</dbReference>
<dbReference type="InterPro" id="IPR011011">
    <property type="entry name" value="Znf_FYVE_PHD"/>
</dbReference>
<name>A0A095CAD9_SCHHA</name>
<comment type="subcellular location">
    <subcellularLocation>
        <location evidence="1">Membrane</location>
    </subcellularLocation>
</comment>
<dbReference type="GO" id="GO:0046856">
    <property type="term" value="P:phosphatidylinositol dephosphorylation"/>
    <property type="evidence" value="ECO:0007669"/>
    <property type="project" value="TreeGrafter"/>
</dbReference>
<dbReference type="EMBL" id="KL251180">
    <property type="protein sequence ID" value="KGB39328.1"/>
    <property type="molecule type" value="Genomic_DNA"/>
</dbReference>
<feature type="domain" description="FYVE-type" evidence="10">
    <location>
        <begin position="578"/>
        <end position="641"/>
    </location>
</feature>
<dbReference type="SUPFAM" id="SSF52799">
    <property type="entry name" value="(Phosphotyrosine protein) phosphatases II"/>
    <property type="match status" value="1"/>
</dbReference>
<accession>A0A095CAD9</accession>
<dbReference type="PANTHER" id="PTHR10807">
    <property type="entry name" value="MYOTUBULARIN-RELATED"/>
    <property type="match status" value="1"/>
</dbReference>
<evidence type="ECO:0000256" key="3">
    <source>
        <dbReference type="ARBA" id="ARBA00022723"/>
    </source>
</evidence>
<dbReference type="Gene3D" id="2.30.29.30">
    <property type="entry name" value="Pleckstrin-homology domain (PH domain)/Phosphotyrosine-binding domain (PTB)"/>
    <property type="match status" value="1"/>
</dbReference>
<dbReference type="Pfam" id="PF21098">
    <property type="entry name" value="PH-GRAM_MTMR6-like"/>
    <property type="match status" value="1"/>
</dbReference>
<dbReference type="STRING" id="6185.A0A095CAD9"/>
<dbReference type="InterPro" id="IPR011993">
    <property type="entry name" value="PH-like_dom_sf"/>
</dbReference>
<dbReference type="GO" id="GO:0005737">
    <property type="term" value="C:cytoplasm"/>
    <property type="evidence" value="ECO:0007669"/>
    <property type="project" value="TreeGrafter"/>
</dbReference>
<dbReference type="AlphaFoldDB" id="A0A095CAD9"/>
<dbReference type="CDD" id="cd00065">
    <property type="entry name" value="FYVE_like_SF"/>
    <property type="match status" value="1"/>
</dbReference>
<gene>
    <name evidence="12" type="ORF">MS3_07754</name>
</gene>
<evidence type="ECO:0000256" key="2">
    <source>
        <dbReference type="ARBA" id="ARBA00007471"/>
    </source>
</evidence>
<dbReference type="GO" id="GO:0008270">
    <property type="term" value="F:zinc ion binding"/>
    <property type="evidence" value="ECO:0007669"/>
    <property type="project" value="UniProtKB-KW"/>
</dbReference>
<dbReference type="InterPro" id="IPR048994">
    <property type="entry name" value="PH-GRAM_MTMR6-9"/>
</dbReference>
<dbReference type="PANTHER" id="PTHR10807:SF8">
    <property type="entry name" value="PHOSPHATIDYLINOSITOL-3-PHOSPHATE PHOSPHATASE"/>
    <property type="match status" value="1"/>
</dbReference>
<feature type="signal peptide" evidence="9">
    <location>
        <begin position="1"/>
        <end position="21"/>
    </location>
</feature>
<dbReference type="SUPFAM" id="SSF57903">
    <property type="entry name" value="FYVE/PHD zinc finger"/>
    <property type="match status" value="1"/>
</dbReference>
<feature type="domain" description="Myotubularin phosphatase" evidence="11">
    <location>
        <begin position="167"/>
        <end position="328"/>
    </location>
</feature>
<evidence type="ECO:0000256" key="5">
    <source>
        <dbReference type="ARBA" id="ARBA00022833"/>
    </source>
</evidence>
<evidence type="ECO:0000256" key="8">
    <source>
        <dbReference type="PROSITE-ProRule" id="PRU00091"/>
    </source>
</evidence>
<keyword evidence="6" id="KW-0472">Membrane</keyword>
<evidence type="ECO:0000256" key="4">
    <source>
        <dbReference type="ARBA" id="ARBA00022771"/>
    </source>
</evidence>
<dbReference type="Pfam" id="PF06602">
    <property type="entry name" value="Myotub-related"/>
    <property type="match status" value="1"/>
</dbReference>
<evidence type="ECO:0000256" key="1">
    <source>
        <dbReference type="ARBA" id="ARBA00004370"/>
    </source>
</evidence>
<dbReference type="PROSITE" id="PS51339">
    <property type="entry name" value="PPASE_MYOTUBULARIN"/>
    <property type="match status" value="1"/>
</dbReference>
<feature type="binding site" evidence="7">
    <location>
        <begin position="316"/>
        <end position="317"/>
    </location>
    <ligand>
        <name>substrate</name>
    </ligand>
</feature>
<feature type="chain" id="PRO_5001913678" evidence="9">
    <location>
        <begin position="22"/>
        <end position="673"/>
    </location>
</feature>
<evidence type="ECO:0000256" key="9">
    <source>
        <dbReference type="SAM" id="SignalP"/>
    </source>
</evidence>
<dbReference type="InterPro" id="IPR017455">
    <property type="entry name" value="Znf_FYVE-rel"/>
</dbReference>
<reference evidence="12" key="1">
    <citation type="journal article" date="2012" name="Nat. Genet.">
        <title>Whole-genome sequence of Schistosoma haematobium.</title>
        <authorList>
            <person name="Young N.D."/>
            <person name="Jex A.R."/>
            <person name="Li B."/>
            <person name="Liu S."/>
            <person name="Yang L."/>
            <person name="Xiong Z."/>
            <person name="Li Y."/>
            <person name="Cantacessi C."/>
            <person name="Hall R.S."/>
            <person name="Xu X."/>
            <person name="Chen F."/>
            <person name="Wu X."/>
            <person name="Zerlotini A."/>
            <person name="Oliveira G."/>
            <person name="Hofmann A."/>
            <person name="Zhang G."/>
            <person name="Fang X."/>
            <person name="Kang Y."/>
            <person name="Campbell B.E."/>
            <person name="Loukas A."/>
            <person name="Ranganathan S."/>
            <person name="Rollinson D."/>
            <person name="Rinaldi G."/>
            <person name="Brindley P.J."/>
            <person name="Yang H."/>
            <person name="Wang J."/>
            <person name="Wang J."/>
            <person name="Gasser R.B."/>
        </authorList>
    </citation>
    <scope>NUCLEOTIDE SEQUENCE [LARGE SCALE GENOMIC DNA]</scope>
</reference>
<protein>
    <submittedName>
        <fullName evidence="12">Myotubularin-related protein 7</fullName>
    </submittedName>
</protein>
<keyword evidence="3" id="KW-0479">Metal-binding</keyword>
<keyword evidence="5" id="KW-0862">Zinc</keyword>
<evidence type="ECO:0000259" key="10">
    <source>
        <dbReference type="PROSITE" id="PS50178"/>
    </source>
</evidence>
<evidence type="ECO:0000256" key="7">
    <source>
        <dbReference type="PIRSR" id="PIRSR630564-2"/>
    </source>
</evidence>
<dbReference type="InterPro" id="IPR030564">
    <property type="entry name" value="Myotubularin"/>
</dbReference>
<dbReference type="PROSITE" id="PS50178">
    <property type="entry name" value="ZF_FYVE"/>
    <property type="match status" value="1"/>
</dbReference>
<keyword evidence="9" id="KW-0732">Signal</keyword>
<evidence type="ECO:0000256" key="6">
    <source>
        <dbReference type="ARBA" id="ARBA00023136"/>
    </source>
</evidence>
<evidence type="ECO:0000259" key="11">
    <source>
        <dbReference type="PROSITE" id="PS51339"/>
    </source>
</evidence>
<sequence>MHHFFHVCLLLFLLKGLPVTTHLLTAGELNSFDAVVECEPPNRKLDEFVGVIRTADGIETASQVVQMYNTYALGVSAKLFIVANQLRLLILPNQLISSVERLPLTTGGAPLIIRGKDFHVIRLVVLKERDCHDVYSTLTRLLCVAHVSALPCYQFVPPDCYWSQEEGWSTFSLKSQYDRFGLPNYFWSLTNVNENFEICDTYPPVLYVPSMVSKNILYGSSRFRSRGRFPVLTYLHPNGKSALCRSSQPLAGFSSKSTEDQVLLEAIRNSNPDSNILYVVDTRPAINAFTNRAQGKGYEDTNVYRNAVIQFFDIENIHVVRSSLEKLLKGMCTVKHLVQQNTYSLWGYLNRYRDRWINPFYEHNSVWIDFSIDGGGRGNYKYNISSHFETDELITVGIELISDGKGNSRYAADILPVYILCAPLFRLWRDLYLHWEWRLPKYDLQRENYVSDYLSGLSTLLDHNRLLEARIGQLQELLNFKIVFGKNNLSNSMEKSITSKLMNNDGNEQTIIDTISNLFHFQRTITSSPTLNNNANNHSRVLTKQNSITSDQKRLSQPTIGQLKCEMSIINVNWTHCFKSGSLCCVCNSLLALSNQSVHCHSCGLLTCSRCIHSNPPKIPSLWSNEQRSVQFCNLCASGLRNICNYSSSAGSSHVKHFTQMESLEIPATTATA</sequence>
<comment type="similarity">
    <text evidence="2">Belongs to the protein-tyrosine phosphatase family. Non-receptor class myotubularin subfamily.</text>
</comment>
<proteinExistence type="inferred from homology"/>
<dbReference type="InterPro" id="IPR029021">
    <property type="entry name" value="Prot-tyrosine_phosphatase-like"/>
</dbReference>
<dbReference type="GO" id="GO:0004438">
    <property type="term" value="F:phosphatidylinositol-3-phosphate phosphatase activity"/>
    <property type="evidence" value="ECO:0007669"/>
    <property type="project" value="TreeGrafter"/>
</dbReference>
<evidence type="ECO:0000313" key="12">
    <source>
        <dbReference type="EMBL" id="KGB39328.1"/>
    </source>
</evidence>
<keyword evidence="4 8" id="KW-0863">Zinc-finger</keyword>
<dbReference type="GO" id="GO:0016020">
    <property type="term" value="C:membrane"/>
    <property type="evidence" value="ECO:0007669"/>
    <property type="project" value="UniProtKB-SubCell"/>
</dbReference>